<comment type="similarity">
    <text evidence="1 5">Belongs to the 5-formyltetrahydrofolate cyclo-ligase family.</text>
</comment>
<evidence type="ECO:0000313" key="6">
    <source>
        <dbReference type="EMBL" id="SBT10987.1"/>
    </source>
</evidence>
<dbReference type="RefSeq" id="WP_186412536.1">
    <property type="nucleotide sequence ID" value="NZ_FLQY01000387.1"/>
</dbReference>
<evidence type="ECO:0000256" key="3">
    <source>
        <dbReference type="ARBA" id="ARBA00022840"/>
    </source>
</evidence>
<dbReference type="InterPro" id="IPR037171">
    <property type="entry name" value="NagB/RpiA_transferase-like"/>
</dbReference>
<gene>
    <name evidence="6" type="ORF">PROAA_820003</name>
</gene>
<dbReference type="Proteomes" id="UP000199600">
    <property type="component" value="Unassembled WGS sequence"/>
</dbReference>
<keyword evidence="6" id="KW-0436">Ligase</keyword>
<dbReference type="EMBL" id="FLQY01000387">
    <property type="protein sequence ID" value="SBT10987.1"/>
    <property type="molecule type" value="Genomic_DNA"/>
</dbReference>
<keyword evidence="7" id="KW-1185">Reference proteome</keyword>
<keyword evidence="5" id="KW-0460">Magnesium</keyword>
<evidence type="ECO:0000256" key="2">
    <source>
        <dbReference type="ARBA" id="ARBA00022741"/>
    </source>
</evidence>
<dbReference type="NCBIfam" id="TIGR02727">
    <property type="entry name" value="MTHFS_bact"/>
    <property type="match status" value="1"/>
</dbReference>
<sequence>MPETKLYISADARAVCRGELRKQGIERRLALSTDVCAVLSAKVCEHLKDHFPQLARMRVGFCWPVKNEPDLRPLVMSWIASGQAGFAALLPVVLGIGSALAFREWVPGTPLVADRYGIPTPREGAFQVPEALLLPVNAFDAAGYRIGYGGGFFDRTLAALDPTPLSIGVGFELARVDSIHPEPHDVRLDAMVSEAGVFRHAPS</sequence>
<dbReference type="GO" id="GO:0005524">
    <property type="term" value="F:ATP binding"/>
    <property type="evidence" value="ECO:0007669"/>
    <property type="project" value="UniProtKB-KW"/>
</dbReference>
<feature type="binding site" evidence="4">
    <location>
        <position position="68"/>
    </location>
    <ligand>
        <name>substrate</name>
    </ligand>
</feature>
<dbReference type="Pfam" id="PF01812">
    <property type="entry name" value="5-FTHF_cyc-lig"/>
    <property type="match status" value="1"/>
</dbReference>
<reference evidence="6 7" key="1">
    <citation type="submission" date="2016-06" db="EMBL/GenBank/DDBJ databases">
        <authorList>
            <person name="Kjaerup R.B."/>
            <person name="Dalgaard T.S."/>
            <person name="Juul-Madsen H.R."/>
        </authorList>
    </citation>
    <scope>NUCLEOTIDE SEQUENCE [LARGE SCALE GENOMIC DNA]</scope>
    <source>
        <strain evidence="6">2</strain>
    </source>
</reference>
<dbReference type="SUPFAM" id="SSF100950">
    <property type="entry name" value="NagB/RpiA/CoA transferase-like"/>
    <property type="match status" value="1"/>
</dbReference>
<dbReference type="Gene3D" id="3.40.50.10420">
    <property type="entry name" value="NagB/RpiA/CoA transferase-like"/>
    <property type="match status" value="1"/>
</dbReference>
<keyword evidence="3 5" id="KW-0067">ATP-binding</keyword>
<evidence type="ECO:0000256" key="5">
    <source>
        <dbReference type="RuleBase" id="RU361279"/>
    </source>
</evidence>
<evidence type="ECO:0000256" key="1">
    <source>
        <dbReference type="ARBA" id="ARBA00010638"/>
    </source>
</evidence>
<comment type="catalytic activity">
    <reaction evidence="5">
        <text>(6S)-5-formyl-5,6,7,8-tetrahydrofolate + ATP = (6R)-5,10-methenyltetrahydrofolate + ADP + phosphate</text>
        <dbReference type="Rhea" id="RHEA:10488"/>
        <dbReference type="ChEBI" id="CHEBI:30616"/>
        <dbReference type="ChEBI" id="CHEBI:43474"/>
        <dbReference type="ChEBI" id="CHEBI:57455"/>
        <dbReference type="ChEBI" id="CHEBI:57457"/>
        <dbReference type="ChEBI" id="CHEBI:456216"/>
        <dbReference type="EC" id="6.3.3.2"/>
    </reaction>
</comment>
<protein>
    <recommendedName>
        <fullName evidence="5">5-formyltetrahydrofolate cyclo-ligase</fullName>
        <ecNumber evidence="5">6.3.3.2</ecNumber>
    </recommendedName>
</protein>
<proteinExistence type="inferred from homology"/>
<dbReference type="EC" id="6.3.3.2" evidence="5"/>
<dbReference type="PIRSF" id="PIRSF006806">
    <property type="entry name" value="FTHF_cligase"/>
    <property type="match status" value="1"/>
</dbReference>
<dbReference type="PANTHER" id="PTHR23407:SF1">
    <property type="entry name" value="5-FORMYLTETRAHYDROFOLATE CYCLO-LIGASE"/>
    <property type="match status" value="1"/>
</dbReference>
<dbReference type="InterPro" id="IPR024185">
    <property type="entry name" value="FTHF_cligase-like_sf"/>
</dbReference>
<dbReference type="AlphaFoldDB" id="A0A1A8Y1W8"/>
<name>A0A1A8Y1W8_9RHOO</name>
<keyword evidence="5" id="KW-0479">Metal-binding</keyword>
<comment type="cofactor">
    <cofactor evidence="5">
        <name>Mg(2+)</name>
        <dbReference type="ChEBI" id="CHEBI:18420"/>
    </cofactor>
</comment>
<dbReference type="GO" id="GO:0030272">
    <property type="term" value="F:5-formyltetrahydrofolate cyclo-ligase activity"/>
    <property type="evidence" value="ECO:0007669"/>
    <property type="project" value="UniProtKB-EC"/>
</dbReference>
<accession>A0A1A8Y1W8</accession>
<dbReference type="GO" id="GO:0035999">
    <property type="term" value="P:tetrahydrofolate interconversion"/>
    <property type="evidence" value="ECO:0007669"/>
    <property type="project" value="TreeGrafter"/>
</dbReference>
<dbReference type="PANTHER" id="PTHR23407">
    <property type="entry name" value="ATPASE INHIBITOR/5-FORMYLTETRAHYDROFOLATE CYCLO-LIGASE"/>
    <property type="match status" value="1"/>
</dbReference>
<dbReference type="GO" id="GO:0009396">
    <property type="term" value="P:folic acid-containing compound biosynthetic process"/>
    <property type="evidence" value="ECO:0007669"/>
    <property type="project" value="TreeGrafter"/>
</dbReference>
<dbReference type="GO" id="GO:0046872">
    <property type="term" value="F:metal ion binding"/>
    <property type="evidence" value="ECO:0007669"/>
    <property type="project" value="UniProtKB-KW"/>
</dbReference>
<evidence type="ECO:0000313" key="7">
    <source>
        <dbReference type="Proteomes" id="UP000199600"/>
    </source>
</evidence>
<keyword evidence="2 5" id="KW-0547">Nucleotide-binding</keyword>
<evidence type="ECO:0000256" key="4">
    <source>
        <dbReference type="PIRSR" id="PIRSR006806-1"/>
    </source>
</evidence>
<dbReference type="InterPro" id="IPR002698">
    <property type="entry name" value="FTHF_cligase"/>
</dbReference>
<organism evidence="6 7">
    <name type="scientific">Candidatus Propionivibrio aalborgensis</name>
    <dbReference type="NCBI Taxonomy" id="1860101"/>
    <lineage>
        <taxon>Bacteria</taxon>
        <taxon>Pseudomonadati</taxon>
        <taxon>Pseudomonadota</taxon>
        <taxon>Betaproteobacteria</taxon>
        <taxon>Rhodocyclales</taxon>
        <taxon>Rhodocyclaceae</taxon>
        <taxon>Propionivibrio</taxon>
    </lineage>
</organism>